<keyword evidence="4" id="KW-1185">Reference proteome</keyword>
<evidence type="ECO:0000256" key="1">
    <source>
        <dbReference type="SAM" id="MobiDB-lite"/>
    </source>
</evidence>
<gene>
    <name evidence="3" type="ORF">C7M84_022365</name>
</gene>
<keyword evidence="2" id="KW-0812">Transmembrane</keyword>
<dbReference type="OrthoDB" id="6380627at2759"/>
<organism evidence="3 4">
    <name type="scientific">Penaeus vannamei</name>
    <name type="common">Whiteleg shrimp</name>
    <name type="synonym">Litopenaeus vannamei</name>
    <dbReference type="NCBI Taxonomy" id="6689"/>
    <lineage>
        <taxon>Eukaryota</taxon>
        <taxon>Metazoa</taxon>
        <taxon>Ecdysozoa</taxon>
        <taxon>Arthropoda</taxon>
        <taxon>Crustacea</taxon>
        <taxon>Multicrustacea</taxon>
        <taxon>Malacostraca</taxon>
        <taxon>Eumalacostraca</taxon>
        <taxon>Eucarida</taxon>
        <taxon>Decapoda</taxon>
        <taxon>Dendrobranchiata</taxon>
        <taxon>Penaeoidea</taxon>
        <taxon>Penaeidae</taxon>
        <taxon>Penaeus</taxon>
    </lineage>
</organism>
<reference evidence="3 4" key="2">
    <citation type="submission" date="2019-01" db="EMBL/GenBank/DDBJ databases">
        <title>The decoding of complex shrimp genome reveals the adaptation for benthos swimmer, frequently molting mechanism and breeding impact on genome.</title>
        <authorList>
            <person name="Sun Y."/>
            <person name="Gao Y."/>
            <person name="Yu Y."/>
        </authorList>
    </citation>
    <scope>NUCLEOTIDE SEQUENCE [LARGE SCALE GENOMIC DNA]</scope>
    <source>
        <tissue evidence="3">Muscle</tissue>
    </source>
</reference>
<dbReference type="Proteomes" id="UP000283509">
    <property type="component" value="Unassembled WGS sequence"/>
</dbReference>
<sequence>MPEKSLSVGGVVGGLAVLKGAALVGYAVERHRRYNRQLYHGRSRYHRGYNGRRHYRYGRSVDPDTEQDADEGKNMLLSIVGQLDPDGCILKMLCNSRRGVPPASAQRRTSSSTCSPNNTETMSSYNAAFVYAADVGTKTRDPSVCNKLFPKCSLSEQQLSGLLRRVWGCASNLFREDVEREEDFSATPPMEQPMGEERPVDEEPREEQQTSDEEQPIVDYVDDEEVDTNVLSLQDDELPRNEMFMEKLVALDDEMFLDNGMPRLELPQNAEMILGNGMPVVELPQSAEMILYNGMLLNELPQNTEMILGNGMPLVELAQNAEIILGNGMPLVELPQSAEIILSNGVPLLELAPLVDLAQTAEMMLGNGIPLNELPLNAEMIFGNGLPLVDLAQTAEMMLGNGIPLNELPLNAEMILGMVYLLELP</sequence>
<proteinExistence type="predicted"/>
<accession>A0A423U6V3</accession>
<feature type="region of interest" description="Disordered" evidence="1">
    <location>
        <begin position="180"/>
        <end position="217"/>
    </location>
</feature>
<evidence type="ECO:0000313" key="3">
    <source>
        <dbReference type="EMBL" id="ROT84448.1"/>
    </source>
</evidence>
<keyword evidence="2" id="KW-1133">Transmembrane helix</keyword>
<dbReference type="AlphaFoldDB" id="A0A423U6V3"/>
<dbReference type="EMBL" id="QCYY01000538">
    <property type="protein sequence ID" value="ROT84448.1"/>
    <property type="molecule type" value="Genomic_DNA"/>
</dbReference>
<feature type="region of interest" description="Disordered" evidence="1">
    <location>
        <begin position="100"/>
        <end position="119"/>
    </location>
</feature>
<comment type="caution">
    <text evidence="3">The sequence shown here is derived from an EMBL/GenBank/DDBJ whole genome shotgun (WGS) entry which is preliminary data.</text>
</comment>
<evidence type="ECO:0000313" key="4">
    <source>
        <dbReference type="Proteomes" id="UP000283509"/>
    </source>
</evidence>
<reference evidence="3 4" key="1">
    <citation type="submission" date="2018-04" db="EMBL/GenBank/DDBJ databases">
        <authorList>
            <person name="Zhang X."/>
            <person name="Yuan J."/>
            <person name="Li F."/>
            <person name="Xiang J."/>
        </authorList>
    </citation>
    <scope>NUCLEOTIDE SEQUENCE [LARGE SCALE GENOMIC DNA]</scope>
    <source>
        <tissue evidence="3">Muscle</tissue>
    </source>
</reference>
<name>A0A423U6V3_PENVA</name>
<feature type="compositionally biased region" description="Basic and acidic residues" evidence="1">
    <location>
        <begin position="195"/>
        <end position="208"/>
    </location>
</feature>
<protein>
    <submittedName>
        <fullName evidence="3">Uncharacterized protein</fullName>
    </submittedName>
</protein>
<feature type="compositionally biased region" description="Polar residues" evidence="1">
    <location>
        <begin position="106"/>
        <end position="119"/>
    </location>
</feature>
<feature type="transmembrane region" description="Helical" evidence="2">
    <location>
        <begin position="6"/>
        <end position="28"/>
    </location>
</feature>
<keyword evidence="2" id="KW-0472">Membrane</keyword>
<evidence type="ECO:0000256" key="2">
    <source>
        <dbReference type="SAM" id="Phobius"/>
    </source>
</evidence>